<reference evidence="1 2" key="1">
    <citation type="journal article" date="2014" name="Genome Announc.">
        <title>Draft Genome Sequences of Marine Flavobacterium Nonlabens Strains NR17, NR24, NR27, NR32, NR33, and Ara13.</title>
        <authorList>
            <person name="Nakanishi M."/>
            <person name="Meirelles P."/>
            <person name="Suzuki R."/>
            <person name="Takatani N."/>
            <person name="Mino S."/>
            <person name="Suda W."/>
            <person name="Oshima K."/>
            <person name="Hattori M."/>
            <person name="Ohkuma M."/>
            <person name="Hosokawa M."/>
            <person name="Miyashita K."/>
            <person name="Thompson F.L."/>
            <person name="Niwa A."/>
            <person name="Sawabe T."/>
            <person name="Sawabe T."/>
        </authorList>
    </citation>
    <scope>NUCLEOTIDE SEQUENCE [LARGE SCALE GENOMIC DNA]</scope>
    <source>
        <strain evidence="2">JCM19314</strain>
    </source>
</reference>
<name>A0A090Q9N8_NONUL</name>
<gene>
    <name evidence="1" type="ORF">JCM19314_895</name>
</gene>
<dbReference type="Proteomes" id="UP000029226">
    <property type="component" value="Unassembled WGS sequence"/>
</dbReference>
<organism evidence="1 2">
    <name type="scientific">Nonlabens ulvanivorans</name>
    <name type="common">Persicivirga ulvanivorans</name>
    <dbReference type="NCBI Taxonomy" id="906888"/>
    <lineage>
        <taxon>Bacteria</taxon>
        <taxon>Pseudomonadati</taxon>
        <taxon>Bacteroidota</taxon>
        <taxon>Flavobacteriia</taxon>
        <taxon>Flavobacteriales</taxon>
        <taxon>Flavobacteriaceae</taxon>
        <taxon>Nonlabens</taxon>
    </lineage>
</organism>
<proteinExistence type="predicted"/>
<evidence type="ECO:0000313" key="2">
    <source>
        <dbReference type="Proteomes" id="UP000029226"/>
    </source>
</evidence>
<dbReference type="EMBL" id="BBMM01000003">
    <property type="protein sequence ID" value="GAK99710.1"/>
    <property type="molecule type" value="Genomic_DNA"/>
</dbReference>
<dbReference type="AlphaFoldDB" id="A0A090Q9N8"/>
<comment type="caution">
    <text evidence="1">The sequence shown here is derived from an EMBL/GenBank/DDBJ whole genome shotgun (WGS) entry which is preliminary data.</text>
</comment>
<evidence type="ECO:0000313" key="1">
    <source>
        <dbReference type="EMBL" id="GAK99710.1"/>
    </source>
</evidence>
<sequence>MIISESGAYCDKKLVFKNDYNRKKSIQEYQNIFNQKAFNFQKNIELEAFHTTISRSVFVPLAKWISIIDIAMENNFINHSDVITIPISTKSPHICVLEAEGESQGSFLYNSHYFLPFYVEKYLKIKGFNNIKVEVRKEVSYTVKRFLRGFAFIHLKFIQQLIYKLYNIVLYLIIKRLTKVSLQHAV</sequence>
<accession>A0A090Q9N8</accession>
<protein>
    <submittedName>
        <fullName evidence="1">Uncharacterized protein</fullName>
    </submittedName>
</protein>